<name>A0A9W6QZ14_9PSEU</name>
<dbReference type="SUPFAM" id="SSF53474">
    <property type="entry name" value="alpha/beta-Hydrolases"/>
    <property type="match status" value="1"/>
</dbReference>
<sequence>MTDPTYEDTLRELHTDEGVLRYHEAGDGPGLLLLHGSGPGVTGWRNYRGNLASFARHFRCLVLEFPGFGVSEETDEHPMMAAPKAVLRFLAGLGLDRVDVIGNSMGGFVATNVALRRPELFRRIVTIGGIGRNIFSPAPGEGINLLMDFTENPTREALVRWMRSMVYNPDVVTEEMIEERWKHATEPKTLESARRMYGRKAMAASLAAAEKSDQPPAWAMLHKITAPTLITWGRDDRVSPMDMALVPMRTMPNVELHVLGNCGHWAMIEQKAAWESAVLAFLTRPDDAGRG</sequence>
<accession>A0A9W6QZ14</accession>
<dbReference type="Proteomes" id="UP001165136">
    <property type="component" value="Unassembled WGS sequence"/>
</dbReference>
<evidence type="ECO:0000313" key="2">
    <source>
        <dbReference type="EMBL" id="GLY65460.1"/>
    </source>
</evidence>
<gene>
    <name evidence="2" type="ORF">Atai01_20790</name>
</gene>
<keyword evidence="2" id="KW-0378">Hydrolase</keyword>
<evidence type="ECO:0000313" key="3">
    <source>
        <dbReference type="Proteomes" id="UP001165136"/>
    </source>
</evidence>
<dbReference type="EMBL" id="BSTI01000004">
    <property type="protein sequence ID" value="GLY65460.1"/>
    <property type="molecule type" value="Genomic_DNA"/>
</dbReference>
<dbReference type="PANTHER" id="PTHR46438">
    <property type="entry name" value="ALPHA/BETA-HYDROLASES SUPERFAMILY PROTEIN"/>
    <property type="match status" value="1"/>
</dbReference>
<protein>
    <submittedName>
        <fullName evidence="2">Alpha/beta hydrolase</fullName>
    </submittedName>
</protein>
<dbReference type="InterPro" id="IPR029058">
    <property type="entry name" value="AB_hydrolase_fold"/>
</dbReference>
<dbReference type="Gene3D" id="3.40.50.1820">
    <property type="entry name" value="alpha/beta hydrolase"/>
    <property type="match status" value="1"/>
</dbReference>
<proteinExistence type="predicted"/>
<dbReference type="RefSeq" id="WP_285486654.1">
    <property type="nucleotide sequence ID" value="NZ_BSTI01000004.1"/>
</dbReference>
<dbReference type="PANTHER" id="PTHR46438:SF11">
    <property type="entry name" value="LIPASE-RELATED"/>
    <property type="match status" value="1"/>
</dbReference>
<dbReference type="AlphaFoldDB" id="A0A9W6QZ14"/>
<dbReference type="InterPro" id="IPR000073">
    <property type="entry name" value="AB_hydrolase_1"/>
</dbReference>
<dbReference type="Pfam" id="PF00561">
    <property type="entry name" value="Abhydrolase_1"/>
    <property type="match status" value="1"/>
</dbReference>
<dbReference type="PRINTS" id="PR00111">
    <property type="entry name" value="ABHYDROLASE"/>
</dbReference>
<feature type="domain" description="AB hydrolase-1" evidence="1">
    <location>
        <begin position="31"/>
        <end position="269"/>
    </location>
</feature>
<comment type="caution">
    <text evidence="2">The sequence shown here is derived from an EMBL/GenBank/DDBJ whole genome shotgun (WGS) entry which is preliminary data.</text>
</comment>
<dbReference type="GO" id="GO:0016787">
    <property type="term" value="F:hydrolase activity"/>
    <property type="evidence" value="ECO:0007669"/>
    <property type="project" value="UniProtKB-KW"/>
</dbReference>
<reference evidence="2" key="1">
    <citation type="submission" date="2023-03" db="EMBL/GenBank/DDBJ databases">
        <title>Amycolatopsis taiwanensis NBRC 103393.</title>
        <authorList>
            <person name="Ichikawa N."/>
            <person name="Sato H."/>
            <person name="Tonouchi N."/>
        </authorList>
    </citation>
    <scope>NUCLEOTIDE SEQUENCE</scope>
    <source>
        <strain evidence="2">NBRC 103393</strain>
    </source>
</reference>
<keyword evidence="3" id="KW-1185">Reference proteome</keyword>
<organism evidence="2 3">
    <name type="scientific">Amycolatopsis taiwanensis</name>
    <dbReference type="NCBI Taxonomy" id="342230"/>
    <lineage>
        <taxon>Bacteria</taxon>
        <taxon>Bacillati</taxon>
        <taxon>Actinomycetota</taxon>
        <taxon>Actinomycetes</taxon>
        <taxon>Pseudonocardiales</taxon>
        <taxon>Pseudonocardiaceae</taxon>
        <taxon>Amycolatopsis</taxon>
    </lineage>
</organism>
<evidence type="ECO:0000259" key="1">
    <source>
        <dbReference type="Pfam" id="PF00561"/>
    </source>
</evidence>